<dbReference type="Pfam" id="PF03237">
    <property type="entry name" value="Terminase_6N"/>
    <property type="match status" value="1"/>
</dbReference>
<gene>
    <name evidence="1" type="ORF">EZS27_004663</name>
</gene>
<dbReference type="Gene3D" id="3.40.50.300">
    <property type="entry name" value="P-loop containing nucleotide triphosphate hydrolases"/>
    <property type="match status" value="1"/>
</dbReference>
<reference evidence="1" key="1">
    <citation type="submission" date="2019-03" db="EMBL/GenBank/DDBJ databases">
        <title>Single cell metagenomics reveals metabolic interactions within the superorganism composed of flagellate Streblomastix strix and complex community of Bacteroidetes bacteria on its surface.</title>
        <authorList>
            <person name="Treitli S.C."/>
            <person name="Kolisko M."/>
            <person name="Husnik F."/>
            <person name="Keeling P."/>
            <person name="Hampl V."/>
        </authorList>
    </citation>
    <scope>NUCLEOTIDE SEQUENCE</scope>
    <source>
        <strain evidence="1">STM</strain>
    </source>
</reference>
<sequence>MSELRSPLPPVPYQQLKKKSEKELTNLKKITELPTVSSYSNLVQKRERHIKKKIERMQNTVELFRPHSGQKDILEFILNDRQVKFIQLVCGRRFGKSLLCSNLCLYFSLSKPKSEVMYVTPSYRLSKYIFELVCSAITEKFIFLKKNGINKSDLKISFTNGSTIEFVSANDVIAQNLRGRNCNRLAIIDEAALISTETWEKILRPIFLLTEKVISVGTPISKDSWFYQMYQEGLSGNPKYKSFHKPTMSNPLIDESEIEDMKRLLPSHIFSQEVLAEFLESDQSSVFKGFKECLMPKEDMVMTGTKFYFGLDIGRKNDFTSLTIFNSKHEMVYINRWNGNSYSFIIQQVANVLNAFKPVDGFVETNSIGDIFFEQLKSKYSGKVSSFYTLSKNKQEIVEELIVDVEKREVKFYDYPVLLQEMGNFGMEFSKSKRNIIYAAYGSGHDDTVLSTCFANSCYHKYQKNGKLNYFITKKK</sequence>
<dbReference type="Gene3D" id="3.30.420.240">
    <property type="match status" value="1"/>
</dbReference>
<accession>A0A5J4SR86</accession>
<dbReference type="AlphaFoldDB" id="A0A5J4SR86"/>
<dbReference type="SUPFAM" id="SSF52540">
    <property type="entry name" value="P-loop containing nucleoside triphosphate hydrolases"/>
    <property type="match status" value="1"/>
</dbReference>
<organism evidence="1">
    <name type="scientific">termite gut metagenome</name>
    <dbReference type="NCBI Taxonomy" id="433724"/>
    <lineage>
        <taxon>unclassified sequences</taxon>
        <taxon>metagenomes</taxon>
        <taxon>organismal metagenomes</taxon>
    </lineage>
</organism>
<comment type="caution">
    <text evidence="1">The sequence shown here is derived from an EMBL/GenBank/DDBJ whole genome shotgun (WGS) entry which is preliminary data.</text>
</comment>
<name>A0A5J4SR86_9ZZZZ</name>
<proteinExistence type="predicted"/>
<protein>
    <submittedName>
        <fullName evidence="1">Uncharacterized protein</fullName>
    </submittedName>
</protein>
<evidence type="ECO:0000313" key="1">
    <source>
        <dbReference type="EMBL" id="KAA6347883.1"/>
    </source>
</evidence>
<dbReference type="InterPro" id="IPR027417">
    <property type="entry name" value="P-loop_NTPase"/>
</dbReference>
<dbReference type="EMBL" id="SNRY01000082">
    <property type="protein sequence ID" value="KAA6347883.1"/>
    <property type="molecule type" value="Genomic_DNA"/>
</dbReference>